<sequence>MTDTDRRTALAAALAAATAATLPAAAMAAPDPAAGLEAAFRAAFTAPADAPTALARARQDFLAEAALMIDHDVPFAMDRTAAADHLAFHAANWQRLEIILSQVTAQVHGETGIVSAFFNLRGKPKDAGFRLRPGFVSAVCTRTPAGWKALSLHLSPLAGQILDASPS</sequence>
<dbReference type="Pfam" id="PF13474">
    <property type="entry name" value="SnoaL_3"/>
    <property type="match status" value="1"/>
</dbReference>
<dbReference type="PROSITE" id="PS51318">
    <property type="entry name" value="TAT"/>
    <property type="match status" value="1"/>
</dbReference>
<dbReference type="AlphaFoldDB" id="A0A7G5II83"/>
<dbReference type="RefSeq" id="WP_182296570.1">
    <property type="nucleotide sequence ID" value="NZ_CP059851.1"/>
</dbReference>
<evidence type="ECO:0000313" key="3">
    <source>
        <dbReference type="EMBL" id="QMW23075.1"/>
    </source>
</evidence>
<dbReference type="Gene3D" id="3.10.450.50">
    <property type="match status" value="1"/>
</dbReference>
<accession>A0A7G5II83</accession>
<dbReference type="EMBL" id="CP059851">
    <property type="protein sequence ID" value="QMW23075.1"/>
    <property type="molecule type" value="Genomic_DNA"/>
</dbReference>
<dbReference type="Proteomes" id="UP000515292">
    <property type="component" value="Chromosome"/>
</dbReference>
<dbReference type="InterPro" id="IPR032710">
    <property type="entry name" value="NTF2-like_dom_sf"/>
</dbReference>
<dbReference type="KEGG" id="sand:H3309_00725"/>
<organism evidence="3 4">
    <name type="scientific">Sandaracinobacteroides saxicola</name>
    <dbReference type="NCBI Taxonomy" id="2759707"/>
    <lineage>
        <taxon>Bacteria</taxon>
        <taxon>Pseudomonadati</taxon>
        <taxon>Pseudomonadota</taxon>
        <taxon>Alphaproteobacteria</taxon>
        <taxon>Sphingomonadales</taxon>
        <taxon>Sphingosinicellaceae</taxon>
        <taxon>Sandaracinobacteroides</taxon>
    </lineage>
</organism>
<name>A0A7G5II83_9SPHN</name>
<evidence type="ECO:0000313" key="4">
    <source>
        <dbReference type="Proteomes" id="UP000515292"/>
    </source>
</evidence>
<evidence type="ECO:0000256" key="1">
    <source>
        <dbReference type="SAM" id="SignalP"/>
    </source>
</evidence>
<dbReference type="InterPro" id="IPR037401">
    <property type="entry name" value="SnoaL-like"/>
</dbReference>
<protein>
    <submittedName>
        <fullName evidence="3">Nuclear transport factor 2 family protein</fullName>
    </submittedName>
</protein>
<feature type="domain" description="SnoaL-like" evidence="2">
    <location>
        <begin position="59"/>
        <end position="157"/>
    </location>
</feature>
<keyword evidence="4" id="KW-1185">Reference proteome</keyword>
<reference evidence="3 4" key="1">
    <citation type="submission" date="2020-07" db="EMBL/GenBank/DDBJ databases">
        <title>Complete genome sequence for Sandaracinobacter sp. M6.</title>
        <authorList>
            <person name="Tang Y."/>
            <person name="Liu Q."/>
            <person name="Guo Z."/>
            <person name="Lei P."/>
            <person name="Huang B."/>
        </authorList>
    </citation>
    <scope>NUCLEOTIDE SEQUENCE [LARGE SCALE GENOMIC DNA]</scope>
    <source>
        <strain evidence="3 4">M6</strain>
    </source>
</reference>
<feature type="chain" id="PRO_5028820231" evidence="1">
    <location>
        <begin position="29"/>
        <end position="167"/>
    </location>
</feature>
<keyword evidence="1" id="KW-0732">Signal</keyword>
<dbReference type="InterPro" id="IPR006311">
    <property type="entry name" value="TAT_signal"/>
</dbReference>
<evidence type="ECO:0000259" key="2">
    <source>
        <dbReference type="Pfam" id="PF13474"/>
    </source>
</evidence>
<proteinExistence type="predicted"/>
<gene>
    <name evidence="3" type="ORF">H3309_00725</name>
</gene>
<dbReference type="SUPFAM" id="SSF54427">
    <property type="entry name" value="NTF2-like"/>
    <property type="match status" value="1"/>
</dbReference>
<feature type="signal peptide" evidence="1">
    <location>
        <begin position="1"/>
        <end position="28"/>
    </location>
</feature>